<evidence type="ECO:0000313" key="3">
    <source>
        <dbReference type="EMBL" id="KAK8886219.1"/>
    </source>
</evidence>
<accession>A0ABR2K574</accession>
<keyword evidence="4" id="KW-1185">Reference proteome</keyword>
<feature type="compositionally biased region" description="Pro residues" evidence="1">
    <location>
        <begin position="144"/>
        <end position="334"/>
    </location>
</feature>
<dbReference type="InterPro" id="IPR043161">
    <property type="entry name" value="DOCK_C_lobe_A"/>
</dbReference>
<gene>
    <name evidence="3" type="ORF">M9Y10_041678</name>
</gene>
<dbReference type="Pfam" id="PF06920">
    <property type="entry name" value="DHR-2_Lobe_A"/>
    <property type="match status" value="1"/>
</dbReference>
<dbReference type="InterPro" id="IPR026791">
    <property type="entry name" value="DOCK"/>
</dbReference>
<reference evidence="3 4" key="1">
    <citation type="submission" date="2024-04" db="EMBL/GenBank/DDBJ databases">
        <title>Tritrichomonas musculus Genome.</title>
        <authorList>
            <person name="Alves-Ferreira E."/>
            <person name="Grigg M."/>
            <person name="Lorenzi H."/>
            <person name="Galac M."/>
        </authorList>
    </citation>
    <scope>NUCLEOTIDE SEQUENCE [LARGE SCALE GENOMIC DNA]</scope>
    <source>
        <strain evidence="3 4">EAF2021</strain>
    </source>
</reference>
<proteinExistence type="predicted"/>
<name>A0ABR2K574_9EUKA</name>
<evidence type="ECO:0000259" key="2">
    <source>
        <dbReference type="Pfam" id="PF06920"/>
    </source>
</evidence>
<feature type="region of interest" description="Disordered" evidence="1">
    <location>
        <begin position="1"/>
        <end position="431"/>
    </location>
</feature>
<organism evidence="3 4">
    <name type="scientific">Tritrichomonas musculus</name>
    <dbReference type="NCBI Taxonomy" id="1915356"/>
    <lineage>
        <taxon>Eukaryota</taxon>
        <taxon>Metamonada</taxon>
        <taxon>Parabasalia</taxon>
        <taxon>Tritrichomonadida</taxon>
        <taxon>Tritrichomonadidae</taxon>
        <taxon>Tritrichomonas</taxon>
    </lineage>
</organism>
<comment type="caution">
    <text evidence="3">The sequence shown here is derived from an EMBL/GenBank/DDBJ whole genome shotgun (WGS) entry which is preliminary data.</text>
</comment>
<dbReference type="PANTHER" id="PTHR23317:SF76">
    <property type="entry name" value="LD20667P"/>
    <property type="match status" value="1"/>
</dbReference>
<sequence length="1909" mass="216881">MSQENEEHLTPFQLARRKFMNQSNNNDTEKFKSNQRSNTISGPPSRPIQKTQPPPNQNKTEESEENLTPFQIAQRRFRSSTNLTTPPAKSSTTKQPPPSQKQEGSKPISTKESPTTNNQSTSSSNTDKIPAPLQDKPQPQQEAPTPPQAKPQPPQVKPQPPQVKPQPPQVKPQPPQKPSIPPPQEAPTPPQTKPQPPQVKPQPPQKPSIPPPQKAPTPPQTKPQPPQVKPQPPQKVSTPPPQETPTPPQAKPQPPQKPSIPPPQEAPAPPQTPQVKPQPPQKPSIPPPQEAPAPPQTKPQPPQVKPQPPQKASTPPPQEAPIPPQFKPPPPQNKPQPSRDASPPSSQEIQITSESSSLPNRDANSEQSKPIESNLSSISDARHLSRQSSNSSFQHLSRQQDETQISSGFNTLDPKTASNINLSPDQKQKNRSGFFKKKKSQFTPPSAPQSDDNQQIESVLDPEQLIHVESVIQIVSVPSTASSSNEYLQVPDILTVSKPDLYKVRQIKLETYPTIYRFFSLTQNELSSLPWLNYLIDRPTDNFIFPGEFCPMQPTEMECHCELDVTGYESETGPTITPNSYVAEFESPSSTEFKSNPFIDLNGKSVINSIAFPFVREESRIGFLHLKRLSLDQSSAERFAMQLKIQAFVYTDKAVTETFFIKMAKDLSKSEGFLSSMNAPNGTESIIIPYPLNQPAYLVISLIMEDPSSEESPGSPFAYGKFLLPKDKLPEKVEFGFVAGMANETLDDILVAPPNIPMKLIAEAELVEAPVPGSTLRLTAFSNMMPTPVFTIYDIAIRMNLKISSSKDRVCFSIKLRKILPDKSPEPREIYGFLDFKTGKMVEMAYSPLRDYNEKIIFHEPMNFILDPSIVDPVEVIFTTYTLKKKKLNPIMVSKFQIKDSQQKFVNKMEVKGSLIADMKSAFSKQDNVLSCSTLFPALVCPNQTLRDAFSLPIKEPILNDPMFKNMGLYVIQKFLNKQNIPRVSFYELFDCMRMSNMADIQNYIDHFFKPEKGFTHEYIKRLIDSFDIIKDWPQPFFSIAFKGICSENDISDVDYLLKTMVNVQFETIKKSAGDLILQIPMFFDIKAAHKIAFKFINQLKTSDRFYIFKYIFSDILYIESLTCMDFHIAGKKPHSPYVPLLSLFYSTVTNAFIENNADSVGAVSFTLSILATTLELYLDPKNSRHVAKILFPLISIIFTFYDSLSVKLEKKNSLLPILLFIMKYSDKDQFMQYYQLLSSDNKPRFFEFLTILFDNSMVNSSEDINNNNNKNERSVKVSSNSNMNLKMTDVARNTFFFNEHPLNCVYEITCRFLVFLSHFESDVNCDEQIKLSIITLLLHMLSPQIQPSESYSMLFKTLSTFIKVFVDSVFLKETGLVNQLFTSIIPLTQRKLYSVRMESIGFILWLMEKEKVYRKNMSRCNLALQYAVCNSVFDLNQIICYPFWEYLPAGGSDIQVLYESLIGSISGSLIEKKITALLDLYQLYRNFPSIRGRIYLKIIEINISDNNMISAFVTQWKFCGFIAEVFKLQNAVVPGIPTEGYKSFPFIVDELPVDLSVFPGDSVYLVTKSDLFTPDSIEKALTKALELAMKANLYWLIGDTTQFLFDYLENKRKYAILKDLYNQVSKSYQMMQKDEKPQMEFARIFVKGKSVEKLGFSEAIHVSAVGQLPNYVQSLFTLLEGVGNVDFDIEPRFDSKKANDCQVVQVFPVLDEVYKLNAKTFTVDVDQNYKYWNDIMVKRFTFITEIPIPSSLPTVKVAKSSVKEISMKDYYIEKLTEFRDDLARITYSIKQVMPPPKMLQQWKSYINGLSPKPIISLMRKVFEVDKKMPYYNIVSELKEYDHSFSLTPQNPMAKSAPEEIKDLCDEIWQLMINAVPLVNTLIKMDRSNDDKSFTLYRRRLGVPLVELS</sequence>
<evidence type="ECO:0000256" key="1">
    <source>
        <dbReference type="SAM" id="MobiDB-lite"/>
    </source>
</evidence>
<protein>
    <recommendedName>
        <fullName evidence="2">DOCKER Lobe A domain-containing protein</fullName>
    </recommendedName>
</protein>
<dbReference type="InterPro" id="IPR046769">
    <property type="entry name" value="DOCKER_Lobe_A"/>
</dbReference>
<dbReference type="PANTHER" id="PTHR23317">
    <property type="entry name" value="DEDICATOR OF CYTOKINESIS DOCK"/>
    <property type="match status" value="1"/>
</dbReference>
<feature type="compositionally biased region" description="Low complexity" evidence="1">
    <location>
        <begin position="115"/>
        <end position="126"/>
    </location>
</feature>
<dbReference type="Gene3D" id="1.25.40.410">
    <property type="match status" value="1"/>
</dbReference>
<dbReference type="Proteomes" id="UP001470230">
    <property type="component" value="Unassembled WGS sequence"/>
</dbReference>
<feature type="compositionally biased region" description="Polar residues" evidence="1">
    <location>
        <begin position="386"/>
        <end position="410"/>
    </location>
</feature>
<feature type="compositionally biased region" description="Polar residues" evidence="1">
    <location>
        <begin position="365"/>
        <end position="379"/>
    </location>
</feature>
<evidence type="ECO:0000313" key="4">
    <source>
        <dbReference type="Proteomes" id="UP001470230"/>
    </source>
</evidence>
<dbReference type="EMBL" id="JAPFFF010000007">
    <property type="protein sequence ID" value="KAK8886219.1"/>
    <property type="molecule type" value="Genomic_DNA"/>
</dbReference>
<feature type="compositionally biased region" description="Polar residues" evidence="1">
    <location>
        <begin position="79"/>
        <end position="94"/>
    </location>
</feature>
<feature type="domain" description="DOCKER Lobe A" evidence="2">
    <location>
        <begin position="1480"/>
        <end position="1632"/>
    </location>
</feature>
<feature type="compositionally biased region" description="Polar residues" evidence="1">
    <location>
        <begin position="416"/>
        <end position="425"/>
    </location>
</feature>
<feature type="compositionally biased region" description="Low complexity" evidence="1">
    <location>
        <begin position="345"/>
        <end position="357"/>
    </location>
</feature>